<keyword evidence="1 2" id="KW-0694">RNA-binding</keyword>
<dbReference type="GO" id="GO:0005634">
    <property type="term" value="C:nucleus"/>
    <property type="evidence" value="ECO:0007669"/>
    <property type="project" value="TreeGrafter"/>
</dbReference>
<dbReference type="GO" id="GO:0003725">
    <property type="term" value="F:double-stranded RNA binding"/>
    <property type="evidence" value="ECO:0007669"/>
    <property type="project" value="TreeGrafter"/>
</dbReference>
<dbReference type="GO" id="GO:0070920">
    <property type="term" value="P:regulation of regulatory ncRNA processing"/>
    <property type="evidence" value="ECO:0007669"/>
    <property type="project" value="TreeGrafter"/>
</dbReference>
<dbReference type="GO" id="GO:0035197">
    <property type="term" value="F:siRNA binding"/>
    <property type="evidence" value="ECO:0007669"/>
    <property type="project" value="TreeGrafter"/>
</dbReference>
<proteinExistence type="predicted"/>
<evidence type="ECO:0000256" key="2">
    <source>
        <dbReference type="PROSITE-ProRule" id="PRU00266"/>
    </source>
</evidence>
<evidence type="ECO:0000259" key="3">
    <source>
        <dbReference type="PROSITE" id="PS50137"/>
    </source>
</evidence>
<evidence type="ECO:0000256" key="1">
    <source>
        <dbReference type="ARBA" id="ARBA00022884"/>
    </source>
</evidence>
<name>A0A2S2QUY3_9HEMI</name>
<dbReference type="SUPFAM" id="SSF54768">
    <property type="entry name" value="dsRNA-binding domain-like"/>
    <property type="match status" value="3"/>
</dbReference>
<accession>A0A2S2QUY3</accession>
<feature type="domain" description="DRBM" evidence="3">
    <location>
        <begin position="269"/>
        <end position="336"/>
    </location>
</feature>
<dbReference type="EMBL" id="GGMS01012342">
    <property type="protein sequence ID" value="MBY81545.1"/>
    <property type="molecule type" value="Transcribed_RNA"/>
</dbReference>
<gene>
    <name evidence="4" type="primary">Prkra</name>
    <name evidence="4" type="ORF">g.120605</name>
</gene>
<keyword evidence="4" id="KW-0418">Kinase</keyword>
<organism evidence="4">
    <name type="scientific">Sipha flava</name>
    <name type="common">yellow sugarcane aphid</name>
    <dbReference type="NCBI Taxonomy" id="143950"/>
    <lineage>
        <taxon>Eukaryota</taxon>
        <taxon>Metazoa</taxon>
        <taxon>Ecdysozoa</taxon>
        <taxon>Arthropoda</taxon>
        <taxon>Hexapoda</taxon>
        <taxon>Insecta</taxon>
        <taxon>Pterygota</taxon>
        <taxon>Neoptera</taxon>
        <taxon>Paraneoptera</taxon>
        <taxon>Hemiptera</taxon>
        <taxon>Sternorrhyncha</taxon>
        <taxon>Aphidomorpha</taxon>
        <taxon>Aphidoidea</taxon>
        <taxon>Aphididae</taxon>
        <taxon>Sipha</taxon>
    </lineage>
</organism>
<keyword evidence="4" id="KW-0808">Transferase</keyword>
<dbReference type="GO" id="GO:0016442">
    <property type="term" value="C:RISC complex"/>
    <property type="evidence" value="ECO:0007669"/>
    <property type="project" value="TreeGrafter"/>
</dbReference>
<dbReference type="SMART" id="SM00358">
    <property type="entry name" value="DSRM"/>
    <property type="match status" value="3"/>
</dbReference>
<dbReference type="PANTHER" id="PTHR46205">
    <property type="entry name" value="LOQUACIOUS, ISOFORM B"/>
    <property type="match status" value="1"/>
</dbReference>
<dbReference type="Gene3D" id="3.30.160.20">
    <property type="match status" value="3"/>
</dbReference>
<reference evidence="4" key="1">
    <citation type="submission" date="2018-04" db="EMBL/GenBank/DDBJ databases">
        <title>Transcriptome assembly of Sipha flava.</title>
        <authorList>
            <person name="Scully E.D."/>
            <person name="Geib S.M."/>
            <person name="Palmer N.A."/>
            <person name="Koch K."/>
            <person name="Bradshaw J."/>
            <person name="Heng-Moss T."/>
            <person name="Sarath G."/>
        </authorList>
    </citation>
    <scope>NUCLEOTIDE SEQUENCE</scope>
</reference>
<dbReference type="OrthoDB" id="10056847at2759"/>
<dbReference type="InterPro" id="IPR014720">
    <property type="entry name" value="dsRBD_dom"/>
</dbReference>
<protein>
    <submittedName>
        <fullName evidence="4">Interferon-inducible double stranded RNA-dependent protein kinase activator A</fullName>
    </submittedName>
</protein>
<dbReference type="AlphaFoldDB" id="A0A2S2QUY3"/>
<dbReference type="PROSITE" id="PS50137">
    <property type="entry name" value="DS_RBD"/>
    <property type="match status" value="3"/>
</dbReference>
<sequence>MEFYRLSMQNNRYLIMSIYRAYSPVQLITLILHSLYSCHAVVELLLRVLSIVSPVKISIRHCRSTMDVPPSNPDPLHNKVETMNAAEPMVNSRDRRMYPNPIIQGRNFQQQQQQPQSDESQVSCVVYDMSTEKGRRFKEYRRSKKRSLNVDEMAAKINSLKLNTEKSPVTKLNEFMNLCKIKIDFELVSVDGHVHSPVFTICAKCDTIVVFGQGASKKEAKKNAAIAFLNKLDYSQSHNIITSTTSNHSPASSNINHSEKVLESITNLNPIGVLQEFCIAHNWELPCYKLEESHRPKHSQYLMICTLKIYSTKGEGKTKQMAKRKAACHMYDLIKNLSSKEISAFNNYTFNDKMNNNELLNNNLKEQNVTNFCDTLQFLRVFFEELKSSKNISINILKELQYIDKSMMNVVEFLENIGQEEGFKVTYVLISTKSSDVEVLVQLVINPLVVNVGIGKTFEEAQEVAAFTTLMYLKLLLAD</sequence>
<dbReference type="GO" id="GO:0016301">
    <property type="term" value="F:kinase activity"/>
    <property type="evidence" value="ECO:0007669"/>
    <property type="project" value="UniProtKB-KW"/>
</dbReference>
<dbReference type="GO" id="GO:0070578">
    <property type="term" value="C:RISC-loading complex"/>
    <property type="evidence" value="ECO:0007669"/>
    <property type="project" value="TreeGrafter"/>
</dbReference>
<dbReference type="GO" id="GO:0030422">
    <property type="term" value="P:siRNA processing"/>
    <property type="evidence" value="ECO:0007669"/>
    <property type="project" value="TreeGrafter"/>
</dbReference>
<evidence type="ECO:0000313" key="4">
    <source>
        <dbReference type="EMBL" id="MBY81545.1"/>
    </source>
</evidence>
<feature type="domain" description="DRBM" evidence="3">
    <location>
        <begin position="409"/>
        <end position="475"/>
    </location>
</feature>
<dbReference type="Pfam" id="PF00035">
    <property type="entry name" value="dsrm"/>
    <property type="match status" value="2"/>
</dbReference>
<dbReference type="GO" id="GO:0005737">
    <property type="term" value="C:cytoplasm"/>
    <property type="evidence" value="ECO:0007669"/>
    <property type="project" value="TreeGrafter"/>
</dbReference>
<dbReference type="InterPro" id="IPR051247">
    <property type="entry name" value="RLC_Component"/>
</dbReference>
<feature type="domain" description="DRBM" evidence="3">
    <location>
        <begin position="167"/>
        <end position="234"/>
    </location>
</feature>
<dbReference type="PANTHER" id="PTHR46205:SF3">
    <property type="entry name" value="LOQUACIOUS, ISOFORM B"/>
    <property type="match status" value="1"/>
</dbReference>